<dbReference type="RefSeq" id="WP_189574166.1">
    <property type="nucleotide sequence ID" value="NZ_BMXI01000023.1"/>
</dbReference>
<accession>A0A918WQA9</accession>
<evidence type="ECO:0000313" key="2">
    <source>
        <dbReference type="EMBL" id="GHC67082.1"/>
    </source>
</evidence>
<evidence type="ECO:0000256" key="1">
    <source>
        <dbReference type="SAM" id="SignalP"/>
    </source>
</evidence>
<reference evidence="2" key="1">
    <citation type="journal article" date="2014" name="Int. J. Syst. Evol. Microbiol.">
        <title>Complete genome sequence of Corynebacterium casei LMG S-19264T (=DSM 44701T), isolated from a smear-ripened cheese.</title>
        <authorList>
            <consortium name="US DOE Joint Genome Institute (JGI-PGF)"/>
            <person name="Walter F."/>
            <person name="Albersmeier A."/>
            <person name="Kalinowski J."/>
            <person name="Ruckert C."/>
        </authorList>
    </citation>
    <scope>NUCLEOTIDE SEQUENCE</scope>
    <source>
        <strain evidence="2">KCTC 12988</strain>
    </source>
</reference>
<dbReference type="EMBL" id="BMXI01000023">
    <property type="protein sequence ID" value="GHC67082.1"/>
    <property type="molecule type" value="Genomic_DNA"/>
</dbReference>
<proteinExistence type="predicted"/>
<organism evidence="2 3">
    <name type="scientific">Roseibacillus persicicus</name>
    <dbReference type="NCBI Taxonomy" id="454148"/>
    <lineage>
        <taxon>Bacteria</taxon>
        <taxon>Pseudomonadati</taxon>
        <taxon>Verrucomicrobiota</taxon>
        <taxon>Verrucomicrobiia</taxon>
        <taxon>Verrucomicrobiales</taxon>
        <taxon>Verrucomicrobiaceae</taxon>
        <taxon>Roseibacillus</taxon>
    </lineage>
</organism>
<protein>
    <recommendedName>
        <fullName evidence="4">Peptidase C39-like domain-containing protein</fullName>
    </recommendedName>
</protein>
<keyword evidence="1" id="KW-0732">Signal</keyword>
<dbReference type="Proteomes" id="UP000644507">
    <property type="component" value="Unassembled WGS sequence"/>
</dbReference>
<comment type="caution">
    <text evidence="2">The sequence shown here is derived from an EMBL/GenBank/DDBJ whole genome shotgun (WGS) entry which is preliminary data.</text>
</comment>
<name>A0A918WQA9_9BACT</name>
<keyword evidence="3" id="KW-1185">Reference proteome</keyword>
<feature type="chain" id="PRO_5036779976" description="Peptidase C39-like domain-containing protein" evidence="1">
    <location>
        <begin position="19"/>
        <end position="254"/>
    </location>
</feature>
<reference evidence="2" key="2">
    <citation type="submission" date="2020-09" db="EMBL/GenBank/DDBJ databases">
        <authorList>
            <person name="Sun Q."/>
            <person name="Kim S."/>
        </authorList>
    </citation>
    <scope>NUCLEOTIDE SEQUENCE</scope>
    <source>
        <strain evidence="2">KCTC 12988</strain>
    </source>
</reference>
<evidence type="ECO:0000313" key="3">
    <source>
        <dbReference type="Proteomes" id="UP000644507"/>
    </source>
</evidence>
<evidence type="ECO:0008006" key="4">
    <source>
        <dbReference type="Google" id="ProtNLM"/>
    </source>
</evidence>
<sequence length="254" mass="27661">MKLLLLLLLSLSPTYGQILDISAANREFDYVDQKNGVGNSCGPASLLNSFGAGTERWQKAYLQIPGSSDRARIASVIKSWGLQPSTTFTNRSRWQQRGGVNFEDLAAMAEDMRKIHWTLPKVKSELFFSPPGTESVGQLKLAHKRLSKSFDKGMPPILSVRRFVLRKGIWQSVHGHFVVLTAMPSKLNRGETSFPVTLVDPVGAKSFVGTVTIADSRTSLPCLILNCPTNPVGKTAVQSGERHALGLAGAIGAW</sequence>
<gene>
    <name evidence="2" type="ORF">GCM10007100_38810</name>
</gene>
<dbReference type="AlphaFoldDB" id="A0A918WQA9"/>
<feature type="signal peptide" evidence="1">
    <location>
        <begin position="1"/>
        <end position="18"/>
    </location>
</feature>